<reference evidence="1" key="1">
    <citation type="journal article" date="2014" name="Int. J. Syst. Evol. Microbiol.">
        <title>Complete genome sequence of Corynebacterium casei LMG S-19264T (=DSM 44701T), isolated from a smear-ripened cheese.</title>
        <authorList>
            <consortium name="US DOE Joint Genome Institute (JGI-PGF)"/>
            <person name="Walter F."/>
            <person name="Albersmeier A."/>
            <person name="Kalinowski J."/>
            <person name="Ruckert C."/>
        </authorList>
    </citation>
    <scope>NUCLEOTIDE SEQUENCE</scope>
    <source>
        <strain evidence="1">CGMCC 1.15343</strain>
    </source>
</reference>
<protein>
    <submittedName>
        <fullName evidence="1">Uncharacterized protein</fullName>
    </submittedName>
</protein>
<comment type="caution">
    <text evidence="1">The sequence shown here is derived from an EMBL/GenBank/DDBJ whole genome shotgun (WGS) entry which is preliminary data.</text>
</comment>
<proteinExistence type="predicted"/>
<dbReference type="AlphaFoldDB" id="A0A916UFY1"/>
<dbReference type="Pfam" id="PF13692">
    <property type="entry name" value="Glyco_trans_1_4"/>
    <property type="match status" value="1"/>
</dbReference>
<reference evidence="1" key="2">
    <citation type="submission" date="2020-09" db="EMBL/GenBank/DDBJ databases">
        <authorList>
            <person name="Sun Q."/>
            <person name="Zhou Y."/>
        </authorList>
    </citation>
    <scope>NUCLEOTIDE SEQUENCE</scope>
    <source>
        <strain evidence="1">CGMCC 1.15343</strain>
    </source>
</reference>
<name>A0A916UFY1_9SPHI</name>
<organism evidence="1 2">
    <name type="scientific">Pedobacter quisquiliarum</name>
    <dbReference type="NCBI Taxonomy" id="1834438"/>
    <lineage>
        <taxon>Bacteria</taxon>
        <taxon>Pseudomonadati</taxon>
        <taxon>Bacteroidota</taxon>
        <taxon>Sphingobacteriia</taxon>
        <taxon>Sphingobacteriales</taxon>
        <taxon>Sphingobacteriaceae</taxon>
        <taxon>Pedobacter</taxon>
    </lineage>
</organism>
<sequence length="401" mass="46474">MMELISDLDILIIGQQAWDTGIGSNCKNIAVELSKTNRVLYVNSPLDRITRLKARGDVDVIKRLDVIKHKESGLVEVQHNLWIFYPDCMVESINWINNTAVFDFFNKRNNKKFSESILRALKMLNFEKYILFNDGEIFKGFYAGHFLHPLLRIYYVRDFLTGVPYWRKHGSRLEPLLIRNSDLCLCNSQYLTLYCREYNPNSFNIGQGVDIDDLVDIRATKPEDLEPIKGKIIGYVGALSSARLDIEILVHIALNFPTYSLVLIGYEDNEFRFSKLHNMSNVYFLGQKPTTVISSYISNFDVCINPQLVNNITLGNYPRKIDEYLLFGKPVVATKTVSMEIFKDYVHLAETKDEYIEFISNALQSDNKDLQKWRIDFAKTHTWAKSVGEMFQHIQQTLSHH</sequence>
<dbReference type="Gene3D" id="3.40.50.2000">
    <property type="entry name" value="Glycogen Phosphorylase B"/>
    <property type="match status" value="1"/>
</dbReference>
<accession>A0A916UFY1</accession>
<dbReference type="Proteomes" id="UP000651668">
    <property type="component" value="Unassembled WGS sequence"/>
</dbReference>
<evidence type="ECO:0000313" key="2">
    <source>
        <dbReference type="Proteomes" id="UP000651668"/>
    </source>
</evidence>
<evidence type="ECO:0000313" key="1">
    <source>
        <dbReference type="EMBL" id="GGC71381.1"/>
    </source>
</evidence>
<dbReference type="Gene3D" id="3.40.50.11010">
    <property type="match status" value="1"/>
</dbReference>
<keyword evidence="2" id="KW-1185">Reference proteome</keyword>
<dbReference type="EMBL" id="BMIL01000009">
    <property type="protein sequence ID" value="GGC71381.1"/>
    <property type="molecule type" value="Genomic_DNA"/>
</dbReference>
<dbReference type="RefSeq" id="WP_229663624.1">
    <property type="nucleotide sequence ID" value="NZ_BMIL01000009.1"/>
</dbReference>
<gene>
    <name evidence="1" type="ORF">GCM10011387_26090</name>
</gene>
<dbReference type="SUPFAM" id="SSF53756">
    <property type="entry name" value="UDP-Glycosyltransferase/glycogen phosphorylase"/>
    <property type="match status" value="1"/>
</dbReference>